<evidence type="ECO:0000256" key="4">
    <source>
        <dbReference type="SAM" id="Phobius"/>
    </source>
</evidence>
<proteinExistence type="predicted"/>
<feature type="domain" description="TonB-dependent transporter Oar-like beta-barrel" evidence="5">
    <location>
        <begin position="252"/>
        <end position="1123"/>
    </location>
</feature>
<evidence type="ECO:0000256" key="3">
    <source>
        <dbReference type="ARBA" id="ARBA00023237"/>
    </source>
</evidence>
<dbReference type="SUPFAM" id="SSF49452">
    <property type="entry name" value="Starch-binding domain-like"/>
    <property type="match status" value="1"/>
</dbReference>
<dbReference type="InterPro" id="IPR036942">
    <property type="entry name" value="Beta-barrel_TonB_sf"/>
</dbReference>
<dbReference type="Gene3D" id="2.40.170.20">
    <property type="entry name" value="TonB-dependent receptor, beta-barrel domain"/>
    <property type="match status" value="1"/>
</dbReference>
<name>A0A2N9LUG2_9BACT</name>
<accession>A0A2N9LUG2</accession>
<evidence type="ECO:0000256" key="1">
    <source>
        <dbReference type="ARBA" id="ARBA00004442"/>
    </source>
</evidence>
<dbReference type="EMBL" id="OKRB01000115">
    <property type="protein sequence ID" value="SPE26871.1"/>
    <property type="molecule type" value="Genomic_DNA"/>
</dbReference>
<keyword evidence="4" id="KW-1133">Transmembrane helix</keyword>
<protein>
    <submittedName>
        <fullName evidence="6">Cna B domain protein</fullName>
    </submittedName>
</protein>
<dbReference type="OrthoDB" id="97893at2"/>
<keyword evidence="3" id="KW-0998">Cell outer membrane</keyword>
<evidence type="ECO:0000313" key="6">
    <source>
        <dbReference type="EMBL" id="SPE26871.1"/>
    </source>
</evidence>
<dbReference type="GO" id="GO:0009279">
    <property type="term" value="C:cell outer membrane"/>
    <property type="evidence" value="ECO:0007669"/>
    <property type="project" value="UniProtKB-SubCell"/>
</dbReference>
<sequence length="1130" mass="121920">MQSIGAKCLRALMFVVVALACCGVFVYGQGTSGSLTGLVSDPSGAVVSGATVTLTNLGTNFAQTVRTDNTGVYLIKPVEPGSYSMKINAQGFAGYVQTGIVINANEYATQNVHLKIGSTGETVSVTADTELINTTTAELGSTVNEAAISELPLNGRDPSSLVLLAPGTDNVLQHGGEGIQTGFSFPNETGASANGGRQGSTFYMLDGVTNMDNYNDLTAPFPNADATQEFKVITNNFSAQYGFSPGAVVSIVTKSGSNAFHGGAFWFVRNNDLNASNWFSHSVDMLKRNQFGGFVGGPIKKDKLFFFANYQDTKMAWASSGALTTTPTAAMLTGDFSGLATTAGVTNLVGPFKTINGKANQLDTSIASLDAAAVTITKTGLPQLTNLMANSGTLAPGFQKNDGDMFYTIPAVHNTLQEGTAKLDYNISPSQTLSLRSFTNYMTAPSTDVPGNMETAYNHQSWTANFWEQMYYFNDALEHTWTITPTTVNTISVFWNQMSAHNGAQELDSNGKPMCLSRYINVSELPGQCYMEAMRVYAGYSIETGWDEPSQEVRNTLGLVDTVNKLVGRHSLTAGVDLMHQRAVESTQYPTQPTVVFNGSITGNALADYLLGYAQEYMQGAGEIADVAGYQFAPFVQDDWKLRPNLTVNLGIRWDPNFAPTSAGGRGAAFVAGQQSTKFPNAPKGLIFPGDAGMTAALMNDTYGYWEPRVGVAWQPKSLPKTVFHAGLGMFTGPLEYSMYNHAADIAPFSPTYDFYGWCYPCNADTSFANNSVIHFDNPWNSAGSPLASSPFPGTYPWASTSYKPPSGFAFSSGTTISQAFSRNFKLGMTQGWNVSVEQQINPVMVLHAAYVGSESYHQSAEINSNTEVKGVTPYSNFGNILEDNSLATASYNALELGFDRRMAHGLQLQSNFTYAHAIDLASSANISYGNPELGDPFNMRWNRGNSNMDMPWNWVTNLIYQGPRFQNQNKLLQETLGGWQLSGIMTAQTGNPFSVMSGANNSQSNLWLDRADTVLGVASHMGQGNRQSWAYGSGFFNKAAFTNGASFGDTGRNAYWGPRVFGIDSGIMKTWDVTESTRLQFRWEAFNVTNHPNFANPDGTQWGGSHTGVISGLGNIPPRVMQGALKLTF</sequence>
<dbReference type="GO" id="GO:0030246">
    <property type="term" value="F:carbohydrate binding"/>
    <property type="evidence" value="ECO:0007669"/>
    <property type="project" value="InterPro"/>
</dbReference>
<dbReference type="InterPro" id="IPR057601">
    <property type="entry name" value="Oar-like_b-barrel"/>
</dbReference>
<dbReference type="Proteomes" id="UP000239735">
    <property type="component" value="Unassembled WGS sequence"/>
</dbReference>
<evidence type="ECO:0000256" key="2">
    <source>
        <dbReference type="ARBA" id="ARBA00023136"/>
    </source>
</evidence>
<keyword evidence="2 4" id="KW-0472">Membrane</keyword>
<evidence type="ECO:0000259" key="5">
    <source>
        <dbReference type="Pfam" id="PF25183"/>
    </source>
</evidence>
<dbReference type="AlphaFoldDB" id="A0A2N9LUG2"/>
<dbReference type="Gene3D" id="2.60.40.1120">
    <property type="entry name" value="Carboxypeptidase-like, regulatory domain"/>
    <property type="match status" value="1"/>
</dbReference>
<keyword evidence="4" id="KW-0812">Transmembrane</keyword>
<dbReference type="InterPro" id="IPR013784">
    <property type="entry name" value="Carb-bd-like_fold"/>
</dbReference>
<reference evidence="7" key="1">
    <citation type="submission" date="2018-02" db="EMBL/GenBank/DDBJ databases">
        <authorList>
            <person name="Hausmann B."/>
        </authorList>
    </citation>
    <scope>NUCLEOTIDE SEQUENCE [LARGE SCALE GENOMIC DNA]</scope>
    <source>
        <strain evidence="7">Peat soil MAG SbA5</strain>
    </source>
</reference>
<dbReference type="SUPFAM" id="SSF56935">
    <property type="entry name" value="Porins"/>
    <property type="match status" value="1"/>
</dbReference>
<evidence type="ECO:0000313" key="7">
    <source>
        <dbReference type="Proteomes" id="UP000239735"/>
    </source>
</evidence>
<feature type="transmembrane region" description="Helical" evidence="4">
    <location>
        <begin position="12"/>
        <end position="30"/>
    </location>
</feature>
<dbReference type="PROSITE" id="PS51257">
    <property type="entry name" value="PROKAR_LIPOPROTEIN"/>
    <property type="match status" value="1"/>
</dbReference>
<gene>
    <name evidence="6" type="ORF">SBA5_560037</name>
</gene>
<organism evidence="6 7">
    <name type="scientific">Candidatus Sulfuritelmatomonas gaucii</name>
    <dbReference type="NCBI Taxonomy" id="2043161"/>
    <lineage>
        <taxon>Bacteria</taxon>
        <taxon>Pseudomonadati</taxon>
        <taxon>Acidobacteriota</taxon>
        <taxon>Terriglobia</taxon>
        <taxon>Terriglobales</taxon>
        <taxon>Acidobacteriaceae</taxon>
        <taxon>Candidatus Sulfuritelmatomonas</taxon>
    </lineage>
</organism>
<comment type="subcellular location">
    <subcellularLocation>
        <location evidence="1">Cell outer membrane</location>
    </subcellularLocation>
</comment>
<dbReference type="Pfam" id="PF25183">
    <property type="entry name" value="OMP_b-brl_4"/>
    <property type="match status" value="1"/>
</dbReference>
<dbReference type="Pfam" id="PF13620">
    <property type="entry name" value="CarboxypepD_reg"/>
    <property type="match status" value="1"/>
</dbReference>